<reference evidence="1" key="1">
    <citation type="submission" date="2021-02" db="EMBL/GenBank/DDBJ databases">
        <authorList>
            <person name="Dougan E. K."/>
            <person name="Rhodes N."/>
            <person name="Thang M."/>
            <person name="Chan C."/>
        </authorList>
    </citation>
    <scope>NUCLEOTIDE SEQUENCE</scope>
</reference>
<dbReference type="AlphaFoldDB" id="A0A813G3Z9"/>
<organism evidence="1 2">
    <name type="scientific">Polarella glacialis</name>
    <name type="common">Dinoflagellate</name>
    <dbReference type="NCBI Taxonomy" id="89957"/>
    <lineage>
        <taxon>Eukaryota</taxon>
        <taxon>Sar</taxon>
        <taxon>Alveolata</taxon>
        <taxon>Dinophyceae</taxon>
        <taxon>Suessiales</taxon>
        <taxon>Suessiaceae</taxon>
        <taxon>Polarella</taxon>
    </lineage>
</organism>
<evidence type="ECO:0000313" key="1">
    <source>
        <dbReference type="EMBL" id="CAE8619593.1"/>
    </source>
</evidence>
<accession>A0A813G3Z9</accession>
<gene>
    <name evidence="1" type="ORF">PGLA1383_LOCUS37180</name>
</gene>
<name>A0A813G3Z9_POLGL</name>
<evidence type="ECO:0000313" key="2">
    <source>
        <dbReference type="Proteomes" id="UP000654075"/>
    </source>
</evidence>
<dbReference type="Proteomes" id="UP000654075">
    <property type="component" value="Unassembled WGS sequence"/>
</dbReference>
<sequence>MASCVSGLRGLGPQRLRPVVRSSLRVQGRPFLLLDVVSRFSLAALLSSTVSAGVLVSAPVHRFAHRRDRSGQHARKRALRAANRTLGIDGIAQEQLLADGAAARSAAAARGGAAAWAECAALLVEACGLAEDEDQAADAWLAIAYGWSPWLRAGKPTGSWLENQVVLPEPAELRRDLLWLTSLEASPLAMALAKEGEGASAKAALRQLLQARPGAVLRGSAAKFSAALGAAPVELRADFAERVLRSPRLLELTWNCGGLCAARC</sequence>
<proteinExistence type="predicted"/>
<protein>
    <submittedName>
        <fullName evidence="1">Uncharacterized protein</fullName>
    </submittedName>
</protein>
<keyword evidence="2" id="KW-1185">Reference proteome</keyword>
<feature type="non-terminal residue" evidence="1">
    <location>
        <position position="1"/>
    </location>
</feature>
<dbReference type="EMBL" id="CAJNNV010027178">
    <property type="protein sequence ID" value="CAE8619593.1"/>
    <property type="molecule type" value="Genomic_DNA"/>
</dbReference>
<comment type="caution">
    <text evidence="1">The sequence shown here is derived from an EMBL/GenBank/DDBJ whole genome shotgun (WGS) entry which is preliminary data.</text>
</comment>